<accession>A0A127KM15</accession>
<organism evidence="1 2">
    <name type="scientific">Cyanophage S-RIM50</name>
    <dbReference type="NCBI Taxonomy" id="687803"/>
    <lineage>
        <taxon>Viruses</taxon>
        <taxon>Duplodnaviria</taxon>
        <taxon>Heunggongvirae</taxon>
        <taxon>Uroviricota</taxon>
        <taxon>Caudoviricetes</taxon>
        <taxon>Pantevenvirales</taxon>
        <taxon>Kyanoviridae</taxon>
        <taxon>Neptunevirus</taxon>
        <taxon>Neptunevirus srim50</taxon>
    </lineage>
</organism>
<evidence type="ECO:0000313" key="1">
    <source>
        <dbReference type="EMBL" id="AMO42989.1"/>
    </source>
</evidence>
<keyword evidence="2" id="KW-1185">Reference proteome</keyword>
<dbReference type="KEGG" id="vg:29124212"/>
<dbReference type="EMBL" id="KU594605">
    <property type="protein sequence ID" value="AMO42989.1"/>
    <property type="molecule type" value="Genomic_DNA"/>
</dbReference>
<protein>
    <submittedName>
        <fullName evidence="1">Uncharacterized protein</fullName>
    </submittedName>
</protein>
<dbReference type="OrthoDB" id="19545at10239"/>
<dbReference type="GeneID" id="29124212"/>
<sequence>MNSYQNAVQALKQCVKDAVDNDVNPNLQSEIWRHYQGMKSIAEQIPEEQIEYKFSITDEGSISITTGSGFYDPDYNIQAAQPVDFGNTYGRDVITFS</sequence>
<dbReference type="Proteomes" id="UP000201797">
    <property type="component" value="Segment"/>
</dbReference>
<reference evidence="1 2" key="1">
    <citation type="submission" date="2016-01" db="EMBL/GenBank/DDBJ databases">
        <title>The genomic content and context of auxiliary metabolic genes in marine cyanophages.</title>
        <authorList>
            <person name="Marston M.F."/>
            <person name="Martiny J.B.H."/>
            <person name="Crummett L.T."/>
        </authorList>
    </citation>
    <scope>NUCLEOTIDE SEQUENCE [LARGE SCALE GENOMIC DNA]</scope>
    <source>
        <strain evidence="1">RW_29_0704</strain>
    </source>
</reference>
<evidence type="ECO:0000313" key="2">
    <source>
        <dbReference type="Proteomes" id="UP000201797"/>
    </source>
</evidence>
<dbReference type="RefSeq" id="YP_009302288.1">
    <property type="nucleotide sequence ID" value="NC_031242.1"/>
</dbReference>
<gene>
    <name evidence="1" type="ORF">R290704_208</name>
</gene>
<name>A0A127KM15_9CAUD</name>
<proteinExistence type="predicted"/>